<evidence type="ECO:0000256" key="2">
    <source>
        <dbReference type="ARBA" id="ARBA00022737"/>
    </source>
</evidence>
<dbReference type="SUPFAM" id="SSF50978">
    <property type="entry name" value="WD40 repeat-like"/>
    <property type="match status" value="1"/>
</dbReference>
<dbReference type="InterPro" id="IPR036322">
    <property type="entry name" value="WD40_repeat_dom_sf"/>
</dbReference>
<dbReference type="PANTHER" id="PTHR44666">
    <property type="entry name" value="WD REPEAT-CONTAINING PROTEIN 53"/>
    <property type="match status" value="1"/>
</dbReference>
<feature type="repeat" description="WD" evidence="3">
    <location>
        <begin position="10"/>
        <end position="49"/>
    </location>
</feature>
<keyword evidence="1 3" id="KW-0853">WD repeat</keyword>
<dbReference type="InterPro" id="IPR001680">
    <property type="entry name" value="WD40_rpt"/>
</dbReference>
<reference evidence="4 5" key="1">
    <citation type="journal article" date="2013" name="MBio">
        <title>Genome sequencing of the plant pathogen Taphrina deformans, the causal agent of peach leaf curl.</title>
        <authorList>
            <person name="Cisse O.H."/>
            <person name="Almeida J.M.G.C.F."/>
            <person name="Fonseca A."/>
            <person name="Kumar A.A."/>
            <person name="Salojaervi J."/>
            <person name="Overmyer K."/>
            <person name="Hauser P.M."/>
            <person name="Pagni M."/>
        </authorList>
    </citation>
    <scope>NUCLEOTIDE SEQUENCE [LARGE SCALE GENOMIC DNA]</scope>
    <source>
        <strain evidence="5">PYCC 5710 / ATCC 11124 / CBS 356.35 / IMI 108563 / JCM 9778 / NBRC 8474</strain>
    </source>
</reference>
<proteinExistence type="predicted"/>
<protein>
    <submittedName>
        <fullName evidence="4">F-box/WD repeat-containing protein pof1</fullName>
    </submittedName>
</protein>
<name>R4XD31_TAPDE</name>
<evidence type="ECO:0000313" key="5">
    <source>
        <dbReference type="Proteomes" id="UP000013776"/>
    </source>
</evidence>
<feature type="repeat" description="WD" evidence="3">
    <location>
        <begin position="140"/>
        <end position="179"/>
    </location>
</feature>
<dbReference type="STRING" id="1097556.R4XD31"/>
<comment type="caution">
    <text evidence="4">The sequence shown here is derived from an EMBL/GenBank/DDBJ whole genome shotgun (WGS) entry which is preliminary data.</text>
</comment>
<dbReference type="EMBL" id="CAHR02000030">
    <property type="protein sequence ID" value="CCG81230.1"/>
    <property type="molecule type" value="Genomic_DNA"/>
</dbReference>
<dbReference type="AlphaFoldDB" id="R4XD31"/>
<dbReference type="PROSITE" id="PS50082">
    <property type="entry name" value="WD_REPEATS_2"/>
    <property type="match status" value="2"/>
</dbReference>
<dbReference type="InterPro" id="IPR015943">
    <property type="entry name" value="WD40/YVTN_repeat-like_dom_sf"/>
</dbReference>
<sequence length="328" mass="34479">MPNLSITSTLKGSSKPIVAISRFRQLLATSSEDGSLKIWNLDTFKVLHGFLPSCFEGAAVTSILWRNDRTLLVSADTSLYTITIPSTGGPLLSKTASSCSRIATDEINAMTQLDKNRVAVADDSGAVIIYNLTKSCTTATFRHGNMVTSLARSGDTLVSGSLDCRVLFWDLKSGRTVHELDVAGHRRAAGSGMGEGVNPPYVHALAGHRGTVVAGLGDGGVLVTREVGVGRNRTREVASVTAHGVAVNALLVLVLGPATGPGPEYLLTASNDRTCKLWRLDALFRADVEPVSVVQVPGKVNAMAVLSDTKAILGDVCGNLTVLSLTPL</sequence>
<keyword evidence="5" id="KW-1185">Reference proteome</keyword>
<dbReference type="InterPro" id="IPR019775">
    <property type="entry name" value="WD40_repeat_CS"/>
</dbReference>
<dbReference type="SMART" id="SM00320">
    <property type="entry name" value="WD40"/>
    <property type="match status" value="4"/>
</dbReference>
<dbReference type="Pfam" id="PF00400">
    <property type="entry name" value="WD40"/>
    <property type="match status" value="3"/>
</dbReference>
<dbReference type="PANTHER" id="PTHR44666:SF1">
    <property type="entry name" value="WD REPEAT-CONTAINING PROTEIN 53"/>
    <property type="match status" value="1"/>
</dbReference>
<evidence type="ECO:0000313" key="4">
    <source>
        <dbReference type="EMBL" id="CCG81230.1"/>
    </source>
</evidence>
<dbReference type="Proteomes" id="UP000013776">
    <property type="component" value="Unassembled WGS sequence"/>
</dbReference>
<dbReference type="Gene3D" id="2.130.10.10">
    <property type="entry name" value="YVTN repeat-like/Quinoprotein amine dehydrogenase"/>
    <property type="match status" value="2"/>
</dbReference>
<keyword evidence="2" id="KW-0677">Repeat</keyword>
<accession>R4XD31</accession>
<dbReference type="InterPro" id="IPR020472">
    <property type="entry name" value="WD40_PAC1"/>
</dbReference>
<dbReference type="VEuPathDB" id="FungiDB:TAPDE_000953"/>
<dbReference type="OrthoDB" id="2161379at2759"/>
<dbReference type="InterPro" id="IPR042453">
    <property type="entry name" value="WDR53"/>
</dbReference>
<gene>
    <name evidence="4" type="ORF">TAPDE_000953</name>
</gene>
<dbReference type="PROSITE" id="PS00678">
    <property type="entry name" value="WD_REPEATS_1"/>
    <property type="match status" value="2"/>
</dbReference>
<organism evidence="4 5">
    <name type="scientific">Taphrina deformans (strain PYCC 5710 / ATCC 11124 / CBS 356.35 / IMI 108563 / JCM 9778 / NBRC 8474)</name>
    <name type="common">Peach leaf curl fungus</name>
    <name type="synonym">Lalaria deformans</name>
    <dbReference type="NCBI Taxonomy" id="1097556"/>
    <lineage>
        <taxon>Eukaryota</taxon>
        <taxon>Fungi</taxon>
        <taxon>Dikarya</taxon>
        <taxon>Ascomycota</taxon>
        <taxon>Taphrinomycotina</taxon>
        <taxon>Taphrinomycetes</taxon>
        <taxon>Taphrinales</taxon>
        <taxon>Taphrinaceae</taxon>
        <taxon>Taphrina</taxon>
    </lineage>
</organism>
<evidence type="ECO:0000256" key="3">
    <source>
        <dbReference type="PROSITE-ProRule" id="PRU00221"/>
    </source>
</evidence>
<dbReference type="PRINTS" id="PR00320">
    <property type="entry name" value="GPROTEINBRPT"/>
</dbReference>
<evidence type="ECO:0000256" key="1">
    <source>
        <dbReference type="ARBA" id="ARBA00022574"/>
    </source>
</evidence>